<dbReference type="EMBL" id="QPJM01000010">
    <property type="protein sequence ID" value="RCW81580.1"/>
    <property type="molecule type" value="Genomic_DNA"/>
</dbReference>
<sequence length="119" mass="12679">MTKISGILDDAGAALMVLASLGGLIVSIFNYFNPDSGIAGEPGTLLVIASTILLALFGMALGKLNTGFLRSFFIVSSILNIAGTSFAGYLLHSQTLVILMLVSFLGWILHVFRRRRAFA</sequence>
<reference evidence="2 3" key="1">
    <citation type="submission" date="2018-07" db="EMBL/GenBank/DDBJ databases">
        <title>Genomic Encyclopedia of Type Strains, Phase III (KMG-III): the genomes of soil and plant-associated and newly described type strains.</title>
        <authorList>
            <person name="Whitman W."/>
        </authorList>
    </citation>
    <scope>NUCLEOTIDE SEQUENCE [LARGE SCALE GENOMIC DNA]</scope>
    <source>
        <strain evidence="2 3">31-25a</strain>
    </source>
</reference>
<evidence type="ECO:0000256" key="1">
    <source>
        <dbReference type="SAM" id="Phobius"/>
    </source>
</evidence>
<feature type="transmembrane region" description="Helical" evidence="1">
    <location>
        <begin position="12"/>
        <end position="32"/>
    </location>
</feature>
<keyword evidence="1" id="KW-0472">Membrane</keyword>
<dbReference type="OrthoDB" id="7870453at2"/>
<keyword evidence="1" id="KW-1133">Transmembrane helix</keyword>
<accession>A0A368YMY2</accession>
<feature type="transmembrane region" description="Helical" evidence="1">
    <location>
        <begin position="68"/>
        <end position="89"/>
    </location>
</feature>
<gene>
    <name evidence="2" type="ORF">C7476_110134</name>
</gene>
<protein>
    <submittedName>
        <fullName evidence="2">Uncharacterized protein</fullName>
    </submittedName>
</protein>
<dbReference type="Proteomes" id="UP000253324">
    <property type="component" value="Unassembled WGS sequence"/>
</dbReference>
<proteinExistence type="predicted"/>
<evidence type="ECO:0000313" key="2">
    <source>
        <dbReference type="EMBL" id="RCW81580.1"/>
    </source>
</evidence>
<organism evidence="2 3">
    <name type="scientific">Phyllobacterium bourgognense</name>
    <dbReference type="NCBI Taxonomy" id="314236"/>
    <lineage>
        <taxon>Bacteria</taxon>
        <taxon>Pseudomonadati</taxon>
        <taxon>Pseudomonadota</taxon>
        <taxon>Alphaproteobacteria</taxon>
        <taxon>Hyphomicrobiales</taxon>
        <taxon>Phyllobacteriaceae</taxon>
        <taxon>Phyllobacterium</taxon>
    </lineage>
</organism>
<feature type="transmembrane region" description="Helical" evidence="1">
    <location>
        <begin position="44"/>
        <end position="61"/>
    </location>
</feature>
<dbReference type="AlphaFoldDB" id="A0A368YMY2"/>
<name>A0A368YMY2_9HYPH</name>
<comment type="caution">
    <text evidence="2">The sequence shown here is derived from an EMBL/GenBank/DDBJ whole genome shotgun (WGS) entry which is preliminary data.</text>
</comment>
<dbReference type="RefSeq" id="WP_114431183.1">
    <property type="nucleotide sequence ID" value="NZ_QPJM01000010.1"/>
</dbReference>
<feature type="transmembrane region" description="Helical" evidence="1">
    <location>
        <begin position="95"/>
        <end position="112"/>
    </location>
</feature>
<keyword evidence="1" id="KW-0812">Transmembrane</keyword>
<evidence type="ECO:0000313" key="3">
    <source>
        <dbReference type="Proteomes" id="UP000253324"/>
    </source>
</evidence>
<keyword evidence="3" id="KW-1185">Reference proteome</keyword>